<evidence type="ECO:0000313" key="5">
    <source>
        <dbReference type="Proteomes" id="UP000647836"/>
    </source>
</evidence>
<sequence length="108" mass="12097">MKIYDINPLCVELSFEEAATIKGKAQVLLRKDIDFRGETFSATRSRSYVGDDFNDETSSIIITGGTWRFYEDANYTGSSKQLGPGYYSWVENFGITNDTISSIKLIAS</sequence>
<feature type="domain" description="Beta/gamma crystallin 'Greek key'" evidence="3">
    <location>
        <begin position="65"/>
        <end position="107"/>
    </location>
</feature>
<dbReference type="InterPro" id="IPR001064">
    <property type="entry name" value="Beta/gamma_crystallin"/>
</dbReference>
<dbReference type="InterPro" id="IPR011024">
    <property type="entry name" value="G_crystallin-like"/>
</dbReference>
<proteinExistence type="inferred from homology"/>
<evidence type="ECO:0000256" key="1">
    <source>
        <dbReference type="ARBA" id="ARBA00009646"/>
    </source>
</evidence>
<dbReference type="PROSITE" id="PS50915">
    <property type="entry name" value="CRYSTALLIN_BETA_GAMMA"/>
    <property type="match status" value="1"/>
</dbReference>
<evidence type="ECO:0000259" key="3">
    <source>
        <dbReference type="PROSITE" id="PS50915"/>
    </source>
</evidence>
<dbReference type="Gene3D" id="2.60.20.10">
    <property type="entry name" value="Crystallins"/>
    <property type="match status" value="1"/>
</dbReference>
<comment type="similarity">
    <text evidence="1">Belongs to the beta/gamma-crystallin family.</text>
</comment>
<dbReference type="SUPFAM" id="SSF49695">
    <property type="entry name" value="gamma-Crystallin-like"/>
    <property type="match status" value="1"/>
</dbReference>
<protein>
    <submittedName>
        <fullName evidence="4">Beta/gamma crystallin family protein</fullName>
    </submittedName>
</protein>
<keyword evidence="2" id="KW-0677">Repeat</keyword>
<comment type="caution">
    <text evidence="4">The sequence shown here is derived from an EMBL/GenBank/DDBJ whole genome shotgun (WGS) entry which is preliminary data.</text>
</comment>
<accession>A0ABR9U4E3</accession>
<dbReference type="EMBL" id="JADEXF010000884">
    <property type="protein sequence ID" value="MBE9107534.1"/>
    <property type="molecule type" value="Genomic_DNA"/>
</dbReference>
<reference evidence="4 5" key="1">
    <citation type="submission" date="2020-10" db="EMBL/GenBank/DDBJ databases">
        <authorList>
            <person name="Castelo-Branco R."/>
            <person name="Eusebio N."/>
            <person name="Adriana R."/>
            <person name="Vieira A."/>
            <person name="Brugerolle De Fraissinette N."/>
            <person name="Rezende De Castro R."/>
            <person name="Schneider M.P."/>
            <person name="Vasconcelos V."/>
            <person name="Leao P.N."/>
        </authorList>
    </citation>
    <scope>NUCLEOTIDE SEQUENCE [LARGE SCALE GENOMIC DNA]</scope>
    <source>
        <strain evidence="4 5">LEGE 07299</strain>
    </source>
</reference>
<dbReference type="Proteomes" id="UP000647836">
    <property type="component" value="Unassembled WGS sequence"/>
</dbReference>
<evidence type="ECO:0000313" key="4">
    <source>
        <dbReference type="EMBL" id="MBE9107534.1"/>
    </source>
</evidence>
<dbReference type="SMART" id="SM00247">
    <property type="entry name" value="XTALbg"/>
    <property type="match status" value="1"/>
</dbReference>
<dbReference type="RefSeq" id="WP_194047433.1">
    <property type="nucleotide sequence ID" value="NZ_JADEXF010000884.1"/>
</dbReference>
<dbReference type="Pfam" id="PF00030">
    <property type="entry name" value="Crystall"/>
    <property type="match status" value="1"/>
</dbReference>
<evidence type="ECO:0000256" key="2">
    <source>
        <dbReference type="ARBA" id="ARBA00022737"/>
    </source>
</evidence>
<name>A0ABR9U4E3_9NOSO</name>
<organism evidence="4 5">
    <name type="scientific">Nostoc cf. edaphicum LEGE 07299</name>
    <dbReference type="NCBI Taxonomy" id="2777974"/>
    <lineage>
        <taxon>Bacteria</taxon>
        <taxon>Bacillati</taxon>
        <taxon>Cyanobacteriota</taxon>
        <taxon>Cyanophyceae</taxon>
        <taxon>Nostocales</taxon>
        <taxon>Nostocaceae</taxon>
        <taxon>Nostoc</taxon>
    </lineage>
</organism>
<gene>
    <name evidence="4" type="ORF">IQ229_22170</name>
</gene>
<keyword evidence="5" id="KW-1185">Reference proteome</keyword>